<sequence length="267" mass="29341">MLETPISHPLKLAFIGSGQVATHLALAFEQAGHRVQLIYSRQLAHATQLANQLTQTSATDNLNFVEQPGCDLYIISLSDAAVTTVMAAAQFPTDSRVVHTSGSLPMAVLLRPAFKLQIGVFYPIQTFSRNQPINLAEVPIALEAPEPELAALLQQLAASISRKVIFMAGTERKKLHLAAVFACNFTNHLLGISHEILVKNQLAPDLLEPLIRTTIEKSFHNHPFSVQTGPAVRGDENILQEHLQMLSEEPLYQEIYLLLSRSIQAGK</sequence>
<dbReference type="InterPro" id="IPR036291">
    <property type="entry name" value="NAD(P)-bd_dom_sf"/>
</dbReference>
<dbReference type="SUPFAM" id="SSF48179">
    <property type="entry name" value="6-phosphogluconate dehydrogenase C-terminal domain-like"/>
    <property type="match status" value="1"/>
</dbReference>
<comment type="caution">
    <text evidence="3">The sequence shown here is derived from an EMBL/GenBank/DDBJ whole genome shotgun (WGS) entry which is preliminary data.</text>
</comment>
<evidence type="ECO:0008006" key="5">
    <source>
        <dbReference type="Google" id="ProtNLM"/>
    </source>
</evidence>
<dbReference type="Proteomes" id="UP000321532">
    <property type="component" value="Unassembled WGS sequence"/>
</dbReference>
<dbReference type="Pfam" id="PF03807">
    <property type="entry name" value="F420_oxidored"/>
    <property type="match status" value="1"/>
</dbReference>
<dbReference type="InterPro" id="IPR037108">
    <property type="entry name" value="TM1727-like_C_sf"/>
</dbReference>
<feature type="domain" description="Pyrroline-5-carboxylate reductase catalytic N-terminal" evidence="1">
    <location>
        <begin position="11"/>
        <end position="89"/>
    </location>
</feature>
<dbReference type="Gene3D" id="3.40.50.720">
    <property type="entry name" value="NAD(P)-binding Rossmann-like Domain"/>
    <property type="match status" value="1"/>
</dbReference>
<reference evidence="3 4" key="1">
    <citation type="submission" date="2019-07" db="EMBL/GenBank/DDBJ databases">
        <title>Whole genome shotgun sequence of Adhaeribacter aerolatus NBRC 106133.</title>
        <authorList>
            <person name="Hosoyama A."/>
            <person name="Uohara A."/>
            <person name="Ohji S."/>
            <person name="Ichikawa N."/>
        </authorList>
    </citation>
    <scope>NUCLEOTIDE SEQUENCE [LARGE SCALE GENOMIC DNA]</scope>
    <source>
        <strain evidence="3 4">NBRC 106133</strain>
    </source>
</reference>
<keyword evidence="4" id="KW-1185">Reference proteome</keyword>
<dbReference type="EMBL" id="BJYS01000003">
    <property type="protein sequence ID" value="GEO03038.1"/>
    <property type="molecule type" value="Genomic_DNA"/>
</dbReference>
<gene>
    <name evidence="3" type="ORF">AAE02nite_07020</name>
</gene>
<dbReference type="RefSeq" id="WP_146895074.1">
    <property type="nucleotide sequence ID" value="NZ_BJYS01000003.1"/>
</dbReference>
<protein>
    <recommendedName>
        <fullName evidence="5">NADP oxidoreductase</fullName>
    </recommendedName>
</protein>
<dbReference type="SUPFAM" id="SSF51735">
    <property type="entry name" value="NAD(P)-binding Rossmann-fold domains"/>
    <property type="match status" value="1"/>
</dbReference>
<dbReference type="InterPro" id="IPR018931">
    <property type="entry name" value="DUF2520"/>
</dbReference>
<dbReference type="AlphaFoldDB" id="A0A512ATL3"/>
<proteinExistence type="predicted"/>
<accession>A0A512ATL3</accession>
<dbReference type="InterPro" id="IPR028939">
    <property type="entry name" value="P5C_Rdtase_cat_N"/>
</dbReference>
<feature type="domain" description="DUF2520" evidence="2">
    <location>
        <begin position="138"/>
        <end position="263"/>
    </location>
</feature>
<evidence type="ECO:0000259" key="1">
    <source>
        <dbReference type="Pfam" id="PF03807"/>
    </source>
</evidence>
<dbReference type="Pfam" id="PF10728">
    <property type="entry name" value="DUF2520"/>
    <property type="match status" value="1"/>
</dbReference>
<dbReference type="OrthoDB" id="9810755at2"/>
<evidence type="ECO:0000313" key="4">
    <source>
        <dbReference type="Proteomes" id="UP000321532"/>
    </source>
</evidence>
<organism evidence="3 4">
    <name type="scientific">Adhaeribacter aerolatus</name>
    <dbReference type="NCBI Taxonomy" id="670289"/>
    <lineage>
        <taxon>Bacteria</taxon>
        <taxon>Pseudomonadati</taxon>
        <taxon>Bacteroidota</taxon>
        <taxon>Cytophagia</taxon>
        <taxon>Cytophagales</taxon>
        <taxon>Hymenobacteraceae</taxon>
        <taxon>Adhaeribacter</taxon>
    </lineage>
</organism>
<evidence type="ECO:0000259" key="2">
    <source>
        <dbReference type="Pfam" id="PF10728"/>
    </source>
</evidence>
<dbReference type="Gene3D" id="1.10.1040.20">
    <property type="entry name" value="ProC-like, C-terminal domain"/>
    <property type="match status" value="1"/>
</dbReference>
<dbReference type="PANTHER" id="PTHR40459">
    <property type="entry name" value="CONSERVED HYPOTHETICAL ALANINE AND LEUCINE RICH PROTEIN"/>
    <property type="match status" value="1"/>
</dbReference>
<evidence type="ECO:0000313" key="3">
    <source>
        <dbReference type="EMBL" id="GEO03038.1"/>
    </source>
</evidence>
<dbReference type="InterPro" id="IPR008927">
    <property type="entry name" value="6-PGluconate_DH-like_C_sf"/>
</dbReference>
<name>A0A512ATL3_9BACT</name>
<dbReference type="PANTHER" id="PTHR40459:SF1">
    <property type="entry name" value="CONSERVED HYPOTHETICAL ALANINE AND LEUCINE RICH PROTEIN"/>
    <property type="match status" value="1"/>
</dbReference>